<keyword evidence="1" id="KW-0472">Membrane</keyword>
<organism evidence="2 3">
    <name type="scientific">Candidatus Falkowbacteria bacterium HGW-Falkowbacteria-2</name>
    <dbReference type="NCBI Taxonomy" id="2013769"/>
    <lineage>
        <taxon>Bacteria</taxon>
        <taxon>Candidatus Falkowiibacteriota</taxon>
    </lineage>
</organism>
<protein>
    <recommendedName>
        <fullName evidence="4">Pilus assembly protein PilO</fullName>
    </recommendedName>
</protein>
<gene>
    <name evidence="2" type="ORF">CVU83_02795</name>
</gene>
<evidence type="ECO:0000313" key="2">
    <source>
        <dbReference type="EMBL" id="PKM87623.1"/>
    </source>
</evidence>
<evidence type="ECO:0008006" key="4">
    <source>
        <dbReference type="Google" id="ProtNLM"/>
    </source>
</evidence>
<sequence length="209" mass="23366">MPQIAAKKNSTNNLNIFLNANFNIFIVIFVIGFLILGYYLVIKPKFDITLMSIRDTIAQQESFYQSQRQKLADLQAAAALYRKIDAEDVARVNAILPDEYAKEKLFGELEDIVMQRGLTLASLSLTKAGESEETDNPMAAKADRFLNMPGSERVGVISAQMSLGSTDYAALKNLLPLLEQHLQLMDIKVVNFDPSGKTADLTIDTYYFK</sequence>
<feature type="transmembrane region" description="Helical" evidence="1">
    <location>
        <begin position="20"/>
        <end position="41"/>
    </location>
</feature>
<accession>A0A2N2DYT8</accession>
<dbReference type="EMBL" id="PHAH01000038">
    <property type="protein sequence ID" value="PKM87623.1"/>
    <property type="molecule type" value="Genomic_DNA"/>
</dbReference>
<comment type="caution">
    <text evidence="2">The sequence shown here is derived from an EMBL/GenBank/DDBJ whole genome shotgun (WGS) entry which is preliminary data.</text>
</comment>
<evidence type="ECO:0000256" key="1">
    <source>
        <dbReference type="SAM" id="Phobius"/>
    </source>
</evidence>
<dbReference type="AlphaFoldDB" id="A0A2N2DYT8"/>
<evidence type="ECO:0000313" key="3">
    <source>
        <dbReference type="Proteomes" id="UP000233325"/>
    </source>
</evidence>
<reference evidence="2 3" key="1">
    <citation type="journal article" date="2017" name="ISME J.">
        <title>Potential for microbial H2 and metal transformations associated with novel bacteria and archaea in deep terrestrial subsurface sediments.</title>
        <authorList>
            <person name="Hernsdorf A.W."/>
            <person name="Amano Y."/>
            <person name="Miyakawa K."/>
            <person name="Ise K."/>
            <person name="Suzuki Y."/>
            <person name="Anantharaman K."/>
            <person name="Probst A."/>
            <person name="Burstein D."/>
            <person name="Thomas B.C."/>
            <person name="Banfield J.F."/>
        </authorList>
    </citation>
    <scope>NUCLEOTIDE SEQUENCE [LARGE SCALE GENOMIC DNA]</scope>
    <source>
        <strain evidence="2">HGW-Falkowbacteria-2</strain>
    </source>
</reference>
<keyword evidence="1" id="KW-1133">Transmembrane helix</keyword>
<name>A0A2N2DYT8_9BACT</name>
<proteinExistence type="predicted"/>
<keyword evidence="1" id="KW-0812">Transmembrane</keyword>
<dbReference type="Proteomes" id="UP000233325">
    <property type="component" value="Unassembled WGS sequence"/>
</dbReference>